<dbReference type="InterPro" id="IPR041685">
    <property type="entry name" value="AAA_GajA/Old/RecF-like"/>
</dbReference>
<feature type="domain" description="Endonuclease GajA/Old nuclease/RecF-like AAA" evidence="1">
    <location>
        <begin position="103"/>
        <end position="185"/>
    </location>
</feature>
<dbReference type="GO" id="GO:0005524">
    <property type="term" value="F:ATP binding"/>
    <property type="evidence" value="ECO:0007669"/>
    <property type="project" value="InterPro"/>
</dbReference>
<reference evidence="3 4" key="1">
    <citation type="submission" date="2020-08" db="EMBL/GenBank/DDBJ databases">
        <title>Stenotrophomonas sp. W1S232.</title>
        <authorList>
            <person name="Deng Y."/>
        </authorList>
    </citation>
    <scope>NUCLEOTIDE SEQUENCE [LARGE SCALE GENOMIC DNA]</scope>
    <source>
        <strain evidence="3 4">W1S232</strain>
    </source>
</reference>
<dbReference type="AlphaFoldDB" id="A0A7W3UZ08"/>
<dbReference type="GO" id="GO:0016887">
    <property type="term" value="F:ATP hydrolysis activity"/>
    <property type="evidence" value="ECO:0007669"/>
    <property type="project" value="InterPro"/>
</dbReference>
<dbReference type="PANTHER" id="PTHR43581">
    <property type="entry name" value="ATP/GTP PHOSPHATASE"/>
    <property type="match status" value="1"/>
</dbReference>
<evidence type="ECO:0000313" key="3">
    <source>
        <dbReference type="EMBL" id="MBB1115887.1"/>
    </source>
</evidence>
<dbReference type="Gene3D" id="3.40.50.300">
    <property type="entry name" value="P-loop containing nucleotide triphosphate hydrolases"/>
    <property type="match status" value="1"/>
</dbReference>
<dbReference type="PANTHER" id="PTHR43581:SF4">
    <property type="entry name" value="ATP_GTP PHOSPHATASE"/>
    <property type="match status" value="1"/>
</dbReference>
<name>A0A7W3UZ08_9GAMM</name>
<feature type="domain" description="OLD protein-like TOPRIM" evidence="2">
    <location>
        <begin position="237"/>
        <end position="303"/>
    </location>
</feature>
<gene>
    <name evidence="3" type="ORF">H4O09_02245</name>
</gene>
<accession>A0A7W3UZ08</accession>
<dbReference type="RefSeq" id="WP_182621266.1">
    <property type="nucleotide sequence ID" value="NZ_JACIUV010000001.1"/>
</dbReference>
<comment type="caution">
    <text evidence="3">The sequence shown here is derived from an EMBL/GenBank/DDBJ whole genome shotgun (WGS) entry which is preliminary data.</text>
</comment>
<dbReference type="SUPFAM" id="SSF52540">
    <property type="entry name" value="P-loop containing nucleoside triphosphate hydrolases"/>
    <property type="match status" value="1"/>
</dbReference>
<protein>
    <submittedName>
        <fullName evidence="3">AAA family ATPase</fullName>
    </submittedName>
</protein>
<dbReference type="Proteomes" id="UP000550609">
    <property type="component" value="Unassembled WGS sequence"/>
</dbReference>
<sequence length="430" mass="46731">MDDAGDDVGKFAAKNTIGLLIKYALDLARTQNPNAMQAVDNSLLVLGTHLNGPTRVPEIGQLESLATQDLSSLFSGIGIQIEIPPPTLDEIIKTTTIKLIEGGNQARAFTDYGHGTQRTVQMALIQLLAKYASQTGQSGNNTVILIDEPELYLHPQAIYSVTEALKKLSSNDFQIFFSTHSPMMVSAKDAANTVVFWKCPQNGTRYRQKISSALSGISQSQHSTDVVYSLSHSSQWLFSEKQIVVEGKTERHLLPAIYYLATGNNFTQERAAVIESGGSSGSIEITNLFKSLGYSAKAVFDLDFAFKVAPGQNLISPTDANLQKCIQWFAANCTALGFQLDNSGLPKKGGAINPEQAYENLANALPNECLNIHNTLKSQNIWIWPRGAIEAHLGIIKSNSARALFAQQALSGLPPTNVDLQTLQSFSSWI</sequence>
<organism evidence="3 4">
    <name type="scientific">Stenotrophomonas koreensis</name>
    <dbReference type="NCBI Taxonomy" id="266128"/>
    <lineage>
        <taxon>Bacteria</taxon>
        <taxon>Pseudomonadati</taxon>
        <taxon>Pseudomonadota</taxon>
        <taxon>Gammaproteobacteria</taxon>
        <taxon>Lysobacterales</taxon>
        <taxon>Lysobacteraceae</taxon>
        <taxon>Stenotrophomonas</taxon>
    </lineage>
</organism>
<proteinExistence type="predicted"/>
<dbReference type="InterPro" id="IPR027417">
    <property type="entry name" value="P-loop_NTPase"/>
</dbReference>
<dbReference type="EMBL" id="JACIUV010000001">
    <property type="protein sequence ID" value="MBB1115887.1"/>
    <property type="molecule type" value="Genomic_DNA"/>
</dbReference>
<dbReference type="InterPro" id="IPR034139">
    <property type="entry name" value="TOPRIM_OLD"/>
</dbReference>
<evidence type="ECO:0000313" key="4">
    <source>
        <dbReference type="Proteomes" id="UP000550609"/>
    </source>
</evidence>
<dbReference type="Pfam" id="PF13175">
    <property type="entry name" value="AAA_15"/>
    <property type="match status" value="1"/>
</dbReference>
<evidence type="ECO:0000259" key="2">
    <source>
        <dbReference type="Pfam" id="PF20469"/>
    </source>
</evidence>
<dbReference type="Pfam" id="PF20469">
    <property type="entry name" value="OLD-like_TOPRIM"/>
    <property type="match status" value="1"/>
</dbReference>
<evidence type="ECO:0000259" key="1">
    <source>
        <dbReference type="Pfam" id="PF13175"/>
    </source>
</evidence>
<dbReference type="InterPro" id="IPR051396">
    <property type="entry name" value="Bact_Antivir_Def_Nuclease"/>
</dbReference>